<dbReference type="EMBL" id="KZ452001">
    <property type="protein sequence ID" value="PKA52763.1"/>
    <property type="molecule type" value="Genomic_DNA"/>
</dbReference>
<dbReference type="OrthoDB" id="1000719at2759"/>
<dbReference type="Proteomes" id="UP000236161">
    <property type="component" value="Unassembled WGS sequence"/>
</dbReference>
<sequence length="54" mass="6311">MPSAIILDRDPKFTSRFWQKVHQAFGIKLKFSTAFHSQTDGQTERTIEMLEDLL</sequence>
<evidence type="ECO:0000313" key="2">
    <source>
        <dbReference type="EMBL" id="PKA52763.1"/>
    </source>
</evidence>
<dbReference type="PROSITE" id="PS50994">
    <property type="entry name" value="INTEGRASE"/>
    <property type="match status" value="1"/>
</dbReference>
<dbReference type="Gene3D" id="3.30.420.10">
    <property type="entry name" value="Ribonuclease H-like superfamily/Ribonuclease H"/>
    <property type="match status" value="1"/>
</dbReference>
<dbReference type="AlphaFoldDB" id="A0A2I0AB33"/>
<dbReference type="PANTHER" id="PTHR37984">
    <property type="entry name" value="PROTEIN CBG26694"/>
    <property type="match status" value="1"/>
</dbReference>
<dbReference type="InterPro" id="IPR012337">
    <property type="entry name" value="RNaseH-like_sf"/>
</dbReference>
<dbReference type="InterPro" id="IPR001584">
    <property type="entry name" value="Integrase_cat-core"/>
</dbReference>
<reference evidence="2 3" key="1">
    <citation type="journal article" date="2017" name="Nature">
        <title>The Apostasia genome and the evolution of orchids.</title>
        <authorList>
            <person name="Zhang G.Q."/>
            <person name="Liu K.W."/>
            <person name="Li Z."/>
            <person name="Lohaus R."/>
            <person name="Hsiao Y.Y."/>
            <person name="Niu S.C."/>
            <person name="Wang J.Y."/>
            <person name="Lin Y.C."/>
            <person name="Xu Q."/>
            <person name="Chen L.J."/>
            <person name="Yoshida K."/>
            <person name="Fujiwara S."/>
            <person name="Wang Z.W."/>
            <person name="Zhang Y.Q."/>
            <person name="Mitsuda N."/>
            <person name="Wang M."/>
            <person name="Liu G.H."/>
            <person name="Pecoraro L."/>
            <person name="Huang H.X."/>
            <person name="Xiao X.J."/>
            <person name="Lin M."/>
            <person name="Wu X.Y."/>
            <person name="Wu W.L."/>
            <person name="Chen Y.Y."/>
            <person name="Chang S.B."/>
            <person name="Sakamoto S."/>
            <person name="Ohme-Takagi M."/>
            <person name="Yagi M."/>
            <person name="Zeng S.J."/>
            <person name="Shen C.Y."/>
            <person name="Yeh C.M."/>
            <person name="Luo Y.B."/>
            <person name="Tsai W.C."/>
            <person name="Van de Peer Y."/>
            <person name="Liu Z.J."/>
        </authorList>
    </citation>
    <scope>NUCLEOTIDE SEQUENCE [LARGE SCALE GENOMIC DNA]</scope>
    <source>
        <strain evidence="3">cv. Shenzhen</strain>
        <tissue evidence="2">Stem</tissue>
    </source>
</reference>
<keyword evidence="3" id="KW-1185">Reference proteome</keyword>
<evidence type="ECO:0000259" key="1">
    <source>
        <dbReference type="PROSITE" id="PS50994"/>
    </source>
</evidence>
<dbReference type="GO" id="GO:0015074">
    <property type="term" value="P:DNA integration"/>
    <property type="evidence" value="ECO:0007669"/>
    <property type="project" value="InterPro"/>
</dbReference>
<feature type="domain" description="Integrase catalytic" evidence="1">
    <location>
        <begin position="1"/>
        <end position="54"/>
    </location>
</feature>
<organism evidence="2 3">
    <name type="scientific">Apostasia shenzhenica</name>
    <dbReference type="NCBI Taxonomy" id="1088818"/>
    <lineage>
        <taxon>Eukaryota</taxon>
        <taxon>Viridiplantae</taxon>
        <taxon>Streptophyta</taxon>
        <taxon>Embryophyta</taxon>
        <taxon>Tracheophyta</taxon>
        <taxon>Spermatophyta</taxon>
        <taxon>Magnoliopsida</taxon>
        <taxon>Liliopsida</taxon>
        <taxon>Asparagales</taxon>
        <taxon>Orchidaceae</taxon>
        <taxon>Apostasioideae</taxon>
        <taxon>Apostasia</taxon>
    </lineage>
</organism>
<accession>A0A2I0AB33</accession>
<name>A0A2I0AB33_9ASPA</name>
<dbReference type="InterPro" id="IPR050951">
    <property type="entry name" value="Retrovirus_Pol_polyprotein"/>
</dbReference>
<dbReference type="InterPro" id="IPR036397">
    <property type="entry name" value="RNaseH_sf"/>
</dbReference>
<dbReference type="PANTHER" id="PTHR37984:SF5">
    <property type="entry name" value="PROTEIN NYNRIN-LIKE"/>
    <property type="match status" value="1"/>
</dbReference>
<proteinExistence type="predicted"/>
<evidence type="ECO:0000313" key="3">
    <source>
        <dbReference type="Proteomes" id="UP000236161"/>
    </source>
</evidence>
<dbReference type="STRING" id="1088818.A0A2I0AB33"/>
<protein>
    <recommendedName>
        <fullName evidence="1">Integrase catalytic domain-containing protein</fullName>
    </recommendedName>
</protein>
<dbReference type="SUPFAM" id="SSF53098">
    <property type="entry name" value="Ribonuclease H-like"/>
    <property type="match status" value="1"/>
</dbReference>
<dbReference type="GO" id="GO:0003676">
    <property type="term" value="F:nucleic acid binding"/>
    <property type="evidence" value="ECO:0007669"/>
    <property type="project" value="InterPro"/>
</dbReference>
<gene>
    <name evidence="2" type="ORF">AXF42_Ash001744</name>
</gene>